<dbReference type="EMBL" id="FJOG01000053">
    <property type="protein sequence ID" value="CZR68330.1"/>
    <property type="molecule type" value="Genomic_DNA"/>
</dbReference>
<proteinExistence type="inferred from homology"/>
<keyword evidence="4" id="KW-1185">Reference proteome</keyword>
<dbReference type="PANTHER" id="PTHR43180">
    <property type="entry name" value="3-OXOACYL-(ACYL-CARRIER-PROTEIN) REDUCTASE (AFU_ORTHOLOGUE AFUA_6G11210)"/>
    <property type="match status" value="1"/>
</dbReference>
<evidence type="ECO:0000256" key="2">
    <source>
        <dbReference type="ARBA" id="ARBA00023002"/>
    </source>
</evidence>
<dbReference type="PANTHER" id="PTHR43180:SF63">
    <property type="entry name" value="DEHYDROGENASE_REDUCTASE FAMILY PROTEIN, PUTATIVE (AFU_ORTHOLOGUE AFUA_6G03520)-RELATED"/>
    <property type="match status" value="1"/>
</dbReference>
<name>A0A1L7XTH4_9HELO</name>
<dbReference type="InterPro" id="IPR036291">
    <property type="entry name" value="NAD(P)-bd_dom_sf"/>
</dbReference>
<protein>
    <submittedName>
        <fullName evidence="3">Related to NADPH-dependent beta-ketoacyl reductase (RhlG)</fullName>
    </submittedName>
</protein>
<reference evidence="3 4" key="1">
    <citation type="submission" date="2016-03" db="EMBL/GenBank/DDBJ databases">
        <authorList>
            <person name="Ploux O."/>
        </authorList>
    </citation>
    <scope>NUCLEOTIDE SEQUENCE [LARGE SCALE GENOMIC DNA]</scope>
    <source>
        <strain evidence="3 4">UAMH 11012</strain>
    </source>
</reference>
<comment type="similarity">
    <text evidence="1">Belongs to the short-chain dehydrogenases/reductases (SDR) family.</text>
</comment>
<dbReference type="Gene3D" id="3.40.50.720">
    <property type="entry name" value="NAD(P)-binding Rossmann-like Domain"/>
    <property type="match status" value="1"/>
</dbReference>
<dbReference type="InterPro" id="IPR002347">
    <property type="entry name" value="SDR_fam"/>
</dbReference>
<accession>A0A1L7XTH4</accession>
<dbReference type="Pfam" id="PF00106">
    <property type="entry name" value="adh_short"/>
    <property type="match status" value="1"/>
</dbReference>
<evidence type="ECO:0000313" key="4">
    <source>
        <dbReference type="Proteomes" id="UP000184330"/>
    </source>
</evidence>
<dbReference type="AlphaFoldDB" id="A0A1L7XTH4"/>
<dbReference type="SUPFAM" id="SSF51735">
    <property type="entry name" value="NAD(P)-binding Rossmann-fold domains"/>
    <property type="match status" value="1"/>
</dbReference>
<dbReference type="GO" id="GO:0016491">
    <property type="term" value="F:oxidoreductase activity"/>
    <property type="evidence" value="ECO:0007669"/>
    <property type="project" value="UniProtKB-KW"/>
</dbReference>
<organism evidence="3 4">
    <name type="scientific">Phialocephala subalpina</name>
    <dbReference type="NCBI Taxonomy" id="576137"/>
    <lineage>
        <taxon>Eukaryota</taxon>
        <taxon>Fungi</taxon>
        <taxon>Dikarya</taxon>
        <taxon>Ascomycota</taxon>
        <taxon>Pezizomycotina</taxon>
        <taxon>Leotiomycetes</taxon>
        <taxon>Helotiales</taxon>
        <taxon>Mollisiaceae</taxon>
        <taxon>Phialocephala</taxon>
        <taxon>Phialocephala fortinii species complex</taxon>
    </lineage>
</organism>
<sequence length="311" mass="32965">MASIELDSALLSNIKGKTVVITGAAGGIGMDIVRLYAYHGANVVVADLEHSRFAAESLIATLPDPSRAIFAQANTLIWSEMKKLFKTAINTFGSVEVVVANAGVMESHMTLDVETVDTNGDLLEAMGASKVIDVNVKGTLNTLRLGLHHMKDNKERFPDGSKGSIILVISTSGYVGGTGVAAYVSSKHAITGLLRSSQLVAAQHNIRVNAVAPFVTPTSMVGFAKQWTDSGLPSNTTQQVAKVIATLSQDPERKGACYLTCGPIIREMEFAQKALLGQWLGDDVAHLMASAGSFFESIGGYPLPNLEAMRS</sequence>
<evidence type="ECO:0000313" key="3">
    <source>
        <dbReference type="EMBL" id="CZR68330.1"/>
    </source>
</evidence>
<evidence type="ECO:0000256" key="1">
    <source>
        <dbReference type="ARBA" id="ARBA00006484"/>
    </source>
</evidence>
<keyword evidence="2" id="KW-0560">Oxidoreductase</keyword>
<dbReference type="STRING" id="576137.A0A1L7XTH4"/>
<dbReference type="PRINTS" id="PR00081">
    <property type="entry name" value="GDHRDH"/>
</dbReference>
<dbReference type="OrthoDB" id="37659at2759"/>
<gene>
    <name evidence="3" type="ORF">PAC_18229</name>
</gene>
<dbReference type="Proteomes" id="UP000184330">
    <property type="component" value="Unassembled WGS sequence"/>
</dbReference>